<reference evidence="8 9" key="1">
    <citation type="submission" date="2018-11" db="EMBL/GenBank/DDBJ databases">
        <title>Complete Genome Sequence of Vbrio mediterranei 117-T6: a Potential Pathogen Bacteria Isolated from the Conchocelis of Pyropia.</title>
        <authorList>
            <person name="Liu Q."/>
        </authorList>
    </citation>
    <scope>NUCLEOTIDE SEQUENCE [LARGE SCALE GENOMIC DNA]</scope>
    <source>
        <strain evidence="8 9">117-T6</strain>
    </source>
</reference>
<evidence type="ECO:0000256" key="1">
    <source>
        <dbReference type="ARBA" id="ARBA00004651"/>
    </source>
</evidence>
<dbReference type="PANTHER" id="PTHR30509:SF9">
    <property type="entry name" value="MULTIDRUG RESISTANCE PROTEIN MDTO"/>
    <property type="match status" value="1"/>
</dbReference>
<feature type="transmembrane region" description="Helical" evidence="7">
    <location>
        <begin position="133"/>
        <end position="152"/>
    </location>
</feature>
<organism evidence="8 9">
    <name type="scientific">Vibrio mediterranei</name>
    <dbReference type="NCBI Taxonomy" id="689"/>
    <lineage>
        <taxon>Bacteria</taxon>
        <taxon>Pseudomonadati</taxon>
        <taxon>Pseudomonadota</taxon>
        <taxon>Gammaproteobacteria</taxon>
        <taxon>Vibrionales</taxon>
        <taxon>Vibrionaceae</taxon>
        <taxon>Vibrio</taxon>
    </lineage>
</organism>
<keyword evidence="3" id="KW-1003">Cell membrane</keyword>
<feature type="transmembrane region" description="Helical" evidence="7">
    <location>
        <begin position="57"/>
        <end position="75"/>
    </location>
</feature>
<feature type="transmembrane region" description="Helical" evidence="7">
    <location>
        <begin position="456"/>
        <end position="486"/>
    </location>
</feature>
<dbReference type="GO" id="GO:0022857">
    <property type="term" value="F:transmembrane transporter activity"/>
    <property type="evidence" value="ECO:0007669"/>
    <property type="project" value="InterPro"/>
</dbReference>
<comment type="subcellular location">
    <subcellularLocation>
        <location evidence="1">Cell membrane</location>
        <topology evidence="1">Multi-pass membrane protein</topology>
    </subcellularLocation>
</comment>
<dbReference type="PANTHER" id="PTHR30509">
    <property type="entry name" value="P-HYDROXYBENZOIC ACID EFFLUX PUMP SUBUNIT-RELATED"/>
    <property type="match status" value="1"/>
</dbReference>
<dbReference type="AlphaFoldDB" id="A0A3G4VD19"/>
<proteinExistence type="predicted"/>
<gene>
    <name evidence="8" type="ORF">ECB94_16205</name>
</gene>
<dbReference type="InterPro" id="IPR006726">
    <property type="entry name" value="PHBA_efflux_AaeB/fusaric-R"/>
</dbReference>
<keyword evidence="2" id="KW-0813">Transport</keyword>
<evidence type="ECO:0000256" key="6">
    <source>
        <dbReference type="ARBA" id="ARBA00023136"/>
    </source>
</evidence>
<sequence>MNDKAKFATKVALSLTLAYLIPFALGWPQASTAATTVMLIASTGSQRESLEKGTLRVLGTIVGAIIGLLLVGMFAQDRLLYMLSVSVVASFIFYFKNAYLKDPTLFMLTGVMTLMMSNGGDAEGAFLYGVDRAHMTVFGVIIYTLVGTYLFPSKTEQNLRRMTHDVVSLQKQILERLSPPIYTTSHITDSEKASETSSDDNQSPSLNDLIEKLYASQTALETRFSTESKECSDVSAYLQEWQLTLHYTKQITNLLIATSSSNFLQGEPQKFITNYDEFVADIQQLFEQCEHYLQASDEGLEYRWQERKVALDLDSLSNHPHLSKSSAITLGYVLNRLHTSISRLNETVSCIDSVTKSVSFDEKPRKSAGAFLWWDAENFKTSIKVFVTYWVAAFIWIFFNPPGGYSFVIFSTIFVSLLSFLPVHPKLLGFLFTFGFIFAVPAYVFVLPTLELGIELALFLFAYTFIGFYLFKGPITIFFMIGLFILGIDNVMNYHFGILLTIMMLFYLVVLMLVFAHYFPFSSKAERLFLLVRQRLFTHVYQLVVKLQMLNRSTLANFTIQLHLKTANVAAKKLALWASKIDLNYFDKNDHQSLTAYTKQCRNLINHLNTLVIAQTHLKNNPLITKLRNEYTDESLLTLIRTHNRDQRERVQTLEDVQCEYAKTEAILDVFFQQLDPEQYAQKDIAEFYIFLSLKRSVFESLIKVEEAVQNVDLNNLKMHRF</sequence>
<feature type="transmembrane region" description="Helical" evidence="7">
    <location>
        <begin position="80"/>
        <end position="99"/>
    </location>
</feature>
<dbReference type="EMBL" id="CP033577">
    <property type="protein sequence ID" value="AYV22696.1"/>
    <property type="molecule type" value="Genomic_DNA"/>
</dbReference>
<evidence type="ECO:0000256" key="2">
    <source>
        <dbReference type="ARBA" id="ARBA00022448"/>
    </source>
</evidence>
<name>A0A3G4VD19_9VIBR</name>
<dbReference type="GO" id="GO:0005886">
    <property type="term" value="C:plasma membrane"/>
    <property type="evidence" value="ECO:0007669"/>
    <property type="project" value="UniProtKB-SubCell"/>
</dbReference>
<evidence type="ECO:0000256" key="5">
    <source>
        <dbReference type="ARBA" id="ARBA00022989"/>
    </source>
</evidence>
<feature type="transmembrane region" description="Helical" evidence="7">
    <location>
        <begin position="405"/>
        <end position="423"/>
    </location>
</feature>
<keyword evidence="4 7" id="KW-0812">Transmembrane</keyword>
<feature type="transmembrane region" description="Helical" evidence="7">
    <location>
        <begin position="430"/>
        <end position="450"/>
    </location>
</feature>
<evidence type="ECO:0000256" key="3">
    <source>
        <dbReference type="ARBA" id="ARBA00022475"/>
    </source>
</evidence>
<dbReference type="Pfam" id="PF04632">
    <property type="entry name" value="FUSC"/>
    <property type="match status" value="1"/>
</dbReference>
<accession>A0A3G4VD19</accession>
<protein>
    <recommendedName>
        <fullName evidence="10">FUSC family protein</fullName>
    </recommendedName>
</protein>
<evidence type="ECO:0000256" key="7">
    <source>
        <dbReference type="SAM" id="Phobius"/>
    </source>
</evidence>
<feature type="transmembrane region" description="Helical" evidence="7">
    <location>
        <begin position="381"/>
        <end position="399"/>
    </location>
</feature>
<evidence type="ECO:0008006" key="10">
    <source>
        <dbReference type="Google" id="ProtNLM"/>
    </source>
</evidence>
<evidence type="ECO:0000256" key="4">
    <source>
        <dbReference type="ARBA" id="ARBA00022692"/>
    </source>
</evidence>
<dbReference type="Proteomes" id="UP000279760">
    <property type="component" value="Chromosome 1"/>
</dbReference>
<keyword evidence="6 7" id="KW-0472">Membrane</keyword>
<evidence type="ECO:0000313" key="8">
    <source>
        <dbReference type="EMBL" id="AYV22696.1"/>
    </source>
</evidence>
<feature type="transmembrane region" description="Helical" evidence="7">
    <location>
        <begin position="498"/>
        <end position="519"/>
    </location>
</feature>
<keyword evidence="5 7" id="KW-1133">Transmembrane helix</keyword>
<evidence type="ECO:0000313" key="9">
    <source>
        <dbReference type="Proteomes" id="UP000279760"/>
    </source>
</evidence>
<dbReference type="RefSeq" id="WP_124941016.1">
    <property type="nucleotide sequence ID" value="NZ_CP033577.1"/>
</dbReference>